<feature type="compositionally biased region" description="Basic and acidic residues" evidence="1">
    <location>
        <begin position="15"/>
        <end position="25"/>
    </location>
</feature>
<feature type="region of interest" description="Disordered" evidence="1">
    <location>
        <begin position="1"/>
        <end position="62"/>
    </location>
</feature>
<feature type="compositionally biased region" description="Acidic residues" evidence="1">
    <location>
        <begin position="35"/>
        <end position="56"/>
    </location>
</feature>
<proteinExistence type="predicted"/>
<accession>A0A6I6DV89</accession>
<dbReference type="RefSeq" id="WP_156241116.1">
    <property type="nucleotide sequence ID" value="NZ_BAAAZL010000002.1"/>
</dbReference>
<evidence type="ECO:0000313" key="2">
    <source>
        <dbReference type="EMBL" id="QGU26713.1"/>
    </source>
</evidence>
<organism evidence="2 3">
    <name type="scientific">Microbacterium oryzae</name>
    <dbReference type="NCBI Taxonomy" id="743009"/>
    <lineage>
        <taxon>Bacteria</taxon>
        <taxon>Bacillati</taxon>
        <taxon>Actinomycetota</taxon>
        <taxon>Actinomycetes</taxon>
        <taxon>Micrococcales</taxon>
        <taxon>Microbacteriaceae</taxon>
        <taxon>Microbacterium</taxon>
    </lineage>
</organism>
<dbReference type="Proteomes" id="UP000422989">
    <property type="component" value="Chromosome"/>
</dbReference>
<dbReference type="KEGG" id="moj:D7D94_02795"/>
<name>A0A6I6DV89_9MICO</name>
<dbReference type="EMBL" id="CP032550">
    <property type="protein sequence ID" value="QGU26713.1"/>
    <property type="molecule type" value="Genomic_DNA"/>
</dbReference>
<evidence type="ECO:0000313" key="3">
    <source>
        <dbReference type="Proteomes" id="UP000422989"/>
    </source>
</evidence>
<dbReference type="AlphaFoldDB" id="A0A6I6DV89"/>
<evidence type="ECO:0000256" key="1">
    <source>
        <dbReference type="SAM" id="MobiDB-lite"/>
    </source>
</evidence>
<sequence length="62" mass="6621">MSDEPDDAAMADAEEYNRIAKEHGIADPGGIPEQTVDEEEPKADLPLDDIADDAVEELGPAQ</sequence>
<protein>
    <submittedName>
        <fullName evidence="2">Uncharacterized protein</fullName>
    </submittedName>
</protein>
<reference evidence="2 3" key="1">
    <citation type="submission" date="2018-09" db="EMBL/GenBank/DDBJ databases">
        <title>Whole genome sequencing of Microbacterium oryzae strain MB-10T.</title>
        <authorList>
            <person name="Das S.K."/>
        </authorList>
    </citation>
    <scope>NUCLEOTIDE SEQUENCE [LARGE SCALE GENOMIC DNA]</scope>
    <source>
        <strain evidence="2 3">MB-10</strain>
    </source>
</reference>
<keyword evidence="3" id="KW-1185">Reference proteome</keyword>
<feature type="compositionally biased region" description="Acidic residues" evidence="1">
    <location>
        <begin position="1"/>
        <end position="14"/>
    </location>
</feature>
<gene>
    <name evidence="2" type="ORF">D7D94_02795</name>
</gene>